<dbReference type="GO" id="GO:0051301">
    <property type="term" value="P:cell division"/>
    <property type="evidence" value="ECO:0007669"/>
    <property type="project" value="UniProtKB-KW"/>
</dbReference>
<gene>
    <name evidence="2" type="ORF">EZ315_03735</name>
</gene>
<proteinExistence type="predicted"/>
<protein>
    <submittedName>
        <fullName evidence="2">Cell division protein ZapA</fullName>
    </submittedName>
</protein>
<reference evidence="2 3" key="1">
    <citation type="submission" date="2019-02" db="EMBL/GenBank/DDBJ databases">
        <title>Isolation and identification of novel species under the genus Muribaculum.</title>
        <authorList>
            <person name="Miyake S."/>
            <person name="Ding Y."/>
            <person name="Low A."/>
            <person name="Soh M."/>
            <person name="Seedorf H."/>
        </authorList>
    </citation>
    <scope>NUCLEOTIDE SEQUENCE [LARGE SCALE GENOMIC DNA]</scope>
    <source>
        <strain evidence="2 3">TLL-A3</strain>
    </source>
</reference>
<keyword evidence="2" id="KW-0131">Cell cycle</keyword>
<feature type="region of interest" description="Disordered" evidence="1">
    <location>
        <begin position="1"/>
        <end position="21"/>
    </location>
</feature>
<dbReference type="EMBL" id="SJSA01000001">
    <property type="protein sequence ID" value="TGG39857.1"/>
    <property type="molecule type" value="Genomic_DNA"/>
</dbReference>
<evidence type="ECO:0000256" key="1">
    <source>
        <dbReference type="SAM" id="MobiDB-lite"/>
    </source>
</evidence>
<accession>A0A4Z0V6E7</accession>
<organism evidence="2 3">
    <name type="scientific">Duncaniella freteri</name>
    <dbReference type="NCBI Taxonomy" id="2530391"/>
    <lineage>
        <taxon>Bacteria</taxon>
        <taxon>Pseudomonadati</taxon>
        <taxon>Bacteroidota</taxon>
        <taxon>Bacteroidia</taxon>
        <taxon>Bacteroidales</taxon>
        <taxon>Muribaculaceae</taxon>
        <taxon>Duncaniella</taxon>
    </lineage>
</organism>
<dbReference type="AlphaFoldDB" id="A0A4Z0V6E7"/>
<evidence type="ECO:0000313" key="2">
    <source>
        <dbReference type="EMBL" id="TGG39857.1"/>
    </source>
</evidence>
<name>A0A4Z0V6E7_9BACT</name>
<dbReference type="Proteomes" id="UP000297635">
    <property type="component" value="Unassembled WGS sequence"/>
</dbReference>
<keyword evidence="2" id="KW-0132">Cell division</keyword>
<comment type="caution">
    <text evidence="2">The sequence shown here is derived from an EMBL/GenBank/DDBJ whole genome shotgun (WGS) entry which is preliminary data.</text>
</comment>
<keyword evidence="3" id="KW-1185">Reference proteome</keyword>
<evidence type="ECO:0000313" key="3">
    <source>
        <dbReference type="Proteomes" id="UP000297635"/>
    </source>
</evidence>
<sequence length="140" mass="16096">MPESDIGANARSQRCGGDKGIPIRVSARNRQVHRPVKHLMSEKKHNISIHIADLPRIQLNVPLSQEPLVRRAEENINGLWKKWKEKDEFSDKSSAEILAMVTFRFAQLYYSNLEAAESLDRVLNDLEQEFDYLLLEDVAP</sequence>